<dbReference type="Pfam" id="PF13521">
    <property type="entry name" value="AAA_28"/>
    <property type="match status" value="1"/>
</dbReference>
<dbReference type="Proteomes" id="UP001597203">
    <property type="component" value="Unassembled WGS sequence"/>
</dbReference>
<reference evidence="3" key="1">
    <citation type="journal article" date="2019" name="Int. J. Syst. Evol. Microbiol.">
        <title>The Global Catalogue of Microorganisms (GCM) 10K type strain sequencing project: providing services to taxonomists for standard genome sequencing and annotation.</title>
        <authorList>
            <consortium name="The Broad Institute Genomics Platform"/>
            <consortium name="The Broad Institute Genome Sequencing Center for Infectious Disease"/>
            <person name="Wu L."/>
            <person name="Ma J."/>
        </authorList>
    </citation>
    <scope>NUCLEOTIDE SEQUENCE [LARGE SCALE GENOMIC DNA]</scope>
    <source>
        <strain evidence="3">CCUG 54329</strain>
    </source>
</reference>
<evidence type="ECO:0000313" key="3">
    <source>
        <dbReference type="Proteomes" id="UP001597203"/>
    </source>
</evidence>
<sequence>MIRTIVLHGVESTGKSVLAERLARHFGTIWVPEYGRTYAETHGVDMDEADLLLIGRAQTEMIETAKPRAKHFLFADTDALMTAAWAAMMIGHVPTDLLTYPHADLYLLMEPDVPWVPDAVRIYGDDAVRTRFAGICRDMLEQAGVPWLSVGGDWNARFSHAVEAVRAITPAS</sequence>
<dbReference type="PANTHER" id="PTHR37512">
    <property type="entry name" value="TRIFUNCTIONAL NAD BIOSYNTHESIS/REGULATOR PROTEIN NADR"/>
    <property type="match status" value="1"/>
</dbReference>
<dbReference type="Gene3D" id="3.40.50.300">
    <property type="entry name" value="P-loop containing nucleotide triphosphate hydrolases"/>
    <property type="match status" value="1"/>
</dbReference>
<dbReference type="RefSeq" id="WP_380915133.1">
    <property type="nucleotide sequence ID" value="NZ_JBHTLS010000135.1"/>
</dbReference>
<evidence type="ECO:0000259" key="1">
    <source>
        <dbReference type="Pfam" id="PF13521"/>
    </source>
</evidence>
<dbReference type="InterPro" id="IPR038727">
    <property type="entry name" value="NadR/Ttd14_AAA_dom"/>
</dbReference>
<feature type="domain" description="NadR/Ttd14 AAA" evidence="1">
    <location>
        <begin position="5"/>
        <end position="157"/>
    </location>
</feature>
<gene>
    <name evidence="2" type="ORF">ACFQ24_21830</name>
</gene>
<organism evidence="2 3">
    <name type="scientific">Sphingobium olei</name>
    <dbReference type="NCBI Taxonomy" id="420955"/>
    <lineage>
        <taxon>Bacteria</taxon>
        <taxon>Pseudomonadati</taxon>
        <taxon>Pseudomonadota</taxon>
        <taxon>Alphaproteobacteria</taxon>
        <taxon>Sphingomonadales</taxon>
        <taxon>Sphingomonadaceae</taxon>
        <taxon>Sphingobium</taxon>
    </lineage>
</organism>
<protein>
    <submittedName>
        <fullName evidence="2">AAA family ATPase</fullName>
    </submittedName>
</protein>
<dbReference type="PANTHER" id="PTHR37512:SF1">
    <property type="entry name" value="NADR_TTD14 AAA DOMAIN-CONTAINING PROTEIN"/>
    <property type="match status" value="1"/>
</dbReference>
<dbReference type="SUPFAM" id="SSF52540">
    <property type="entry name" value="P-loop containing nucleoside triphosphate hydrolases"/>
    <property type="match status" value="1"/>
</dbReference>
<name>A0ABW3P6X9_9SPHN</name>
<dbReference type="InterPro" id="IPR052735">
    <property type="entry name" value="NAD_biosynth-regulator"/>
</dbReference>
<proteinExistence type="predicted"/>
<dbReference type="InterPro" id="IPR027417">
    <property type="entry name" value="P-loop_NTPase"/>
</dbReference>
<comment type="caution">
    <text evidence="2">The sequence shown here is derived from an EMBL/GenBank/DDBJ whole genome shotgun (WGS) entry which is preliminary data.</text>
</comment>
<accession>A0ABW3P6X9</accession>
<dbReference type="EMBL" id="JBHTLS010000135">
    <property type="protein sequence ID" value="MFD1107517.1"/>
    <property type="molecule type" value="Genomic_DNA"/>
</dbReference>
<evidence type="ECO:0000313" key="2">
    <source>
        <dbReference type="EMBL" id="MFD1107517.1"/>
    </source>
</evidence>
<keyword evidence="3" id="KW-1185">Reference proteome</keyword>